<dbReference type="OrthoDB" id="3687641at2759"/>
<dbReference type="InterPro" id="IPR021765">
    <property type="entry name" value="UstYa-like"/>
</dbReference>
<reference evidence="3" key="1">
    <citation type="journal article" date="2014" name="Nat. Commun.">
        <title>Multiple recent horizontal transfers of a large genomic region in cheese making fungi.</title>
        <authorList>
            <person name="Cheeseman K."/>
            <person name="Ropars J."/>
            <person name="Renault P."/>
            <person name="Dupont J."/>
            <person name="Gouzy J."/>
            <person name="Branca A."/>
            <person name="Abraham A.L."/>
            <person name="Ceppi M."/>
            <person name="Conseiller E."/>
            <person name="Debuchy R."/>
            <person name="Malagnac F."/>
            <person name="Goarin A."/>
            <person name="Silar P."/>
            <person name="Lacoste S."/>
            <person name="Sallet E."/>
            <person name="Bensimon A."/>
            <person name="Giraud T."/>
            <person name="Brygoo Y."/>
        </authorList>
    </citation>
    <scope>NUCLEOTIDE SEQUENCE [LARGE SCALE GENOMIC DNA]</scope>
    <source>
        <strain evidence="3">FM164</strain>
    </source>
</reference>
<dbReference type="STRING" id="1365484.W6QI52"/>
<comment type="similarity">
    <text evidence="1">Belongs to the ustYa family.</text>
</comment>
<keyword evidence="2" id="KW-0472">Membrane</keyword>
<dbReference type="AlphaFoldDB" id="W6QI52"/>
<keyword evidence="4" id="KW-1185">Reference proteome</keyword>
<keyword evidence="2" id="KW-0812">Transmembrane</keyword>
<sequence>MSEHDVISAFHKLEYGHVHLQQTYLACANMRDALPVYLVSSSIFLCSWPLHGHVGRTFECLPQIVKTVAGVLILNLFIRLIPRRRRIIHLFVFTVYTTIFFLLWDNSPPTCPATKGHEFLLDTYSPAREALKWEPRTFENQLEISNPFKGPPRPESEEGWHKLLNLAAAIRVDKEVLDRINRTSVALQDGLGYMVGLDVYHQLHCLRYIRRYLHREHYNMTEENLGQHIDHCLDGLRQYIMCNADVVLNTFDWIPNFPRPWPNFQVVHECVNWEAIEDWTLAHSFNGFDPDLIQHPDFHPELPSPFNYTLSGNEP</sequence>
<dbReference type="Proteomes" id="UP000030686">
    <property type="component" value="Unassembled WGS sequence"/>
</dbReference>
<dbReference type="EMBL" id="HG792018">
    <property type="protein sequence ID" value="CDM35696.1"/>
    <property type="molecule type" value="Genomic_DNA"/>
</dbReference>
<dbReference type="GO" id="GO:0043386">
    <property type="term" value="P:mycotoxin biosynthetic process"/>
    <property type="evidence" value="ECO:0007669"/>
    <property type="project" value="InterPro"/>
</dbReference>
<dbReference type="Pfam" id="PF11807">
    <property type="entry name" value="UstYa"/>
    <property type="match status" value="1"/>
</dbReference>
<gene>
    <name evidence="3" type="ORF">PROQFM164_S04g000577</name>
</gene>
<proteinExistence type="inferred from homology"/>
<evidence type="ECO:0000313" key="3">
    <source>
        <dbReference type="EMBL" id="CDM35696.1"/>
    </source>
</evidence>
<evidence type="ECO:0000256" key="2">
    <source>
        <dbReference type="SAM" id="Phobius"/>
    </source>
</evidence>
<evidence type="ECO:0008006" key="5">
    <source>
        <dbReference type="Google" id="ProtNLM"/>
    </source>
</evidence>
<evidence type="ECO:0000313" key="4">
    <source>
        <dbReference type="Proteomes" id="UP000030686"/>
    </source>
</evidence>
<feature type="transmembrane region" description="Helical" evidence="2">
    <location>
        <begin position="87"/>
        <end position="104"/>
    </location>
</feature>
<accession>W6QI52</accession>
<dbReference type="PANTHER" id="PTHR33365:SF7">
    <property type="entry name" value="TAT PATHWAY SIGNAL SEQUENCE"/>
    <property type="match status" value="1"/>
</dbReference>
<organism evidence="3 4">
    <name type="scientific">Penicillium roqueforti (strain FM164)</name>
    <dbReference type="NCBI Taxonomy" id="1365484"/>
    <lineage>
        <taxon>Eukaryota</taxon>
        <taxon>Fungi</taxon>
        <taxon>Dikarya</taxon>
        <taxon>Ascomycota</taxon>
        <taxon>Pezizomycotina</taxon>
        <taxon>Eurotiomycetes</taxon>
        <taxon>Eurotiomycetidae</taxon>
        <taxon>Eurotiales</taxon>
        <taxon>Aspergillaceae</taxon>
        <taxon>Penicillium</taxon>
    </lineage>
</organism>
<evidence type="ECO:0000256" key="1">
    <source>
        <dbReference type="ARBA" id="ARBA00035112"/>
    </source>
</evidence>
<keyword evidence="2" id="KW-1133">Transmembrane helix</keyword>
<protein>
    <recommendedName>
        <fullName evidence="5">Tat pathway signal sequence</fullName>
    </recommendedName>
</protein>
<dbReference type="PANTHER" id="PTHR33365">
    <property type="entry name" value="YALI0B05434P"/>
    <property type="match status" value="1"/>
</dbReference>
<name>W6QI52_PENRF</name>
<dbReference type="OMA" id="TIREWAV"/>